<evidence type="ECO:0000313" key="10">
    <source>
        <dbReference type="Proteomes" id="UP001290462"/>
    </source>
</evidence>
<evidence type="ECO:0000256" key="3">
    <source>
        <dbReference type="ARBA" id="ARBA00009370"/>
    </source>
</evidence>
<dbReference type="RefSeq" id="WP_010053387.1">
    <property type="nucleotide sequence ID" value="NZ_CAJGUR010000034.1"/>
</dbReference>
<sequence>MSKKMNGKSNSRGFIRELFSTLITLAVALTVVLLLRTFIFSPVIVKGESMSPTLANSDRILLLKMEKVKRFSIVTFPAPDDPSQNYVKRVIGLPGDSISYKNDVLEINGKAYEEPYLDEYKAQLPERTLLTNDFTLEQITGDEVVPEGEYLVLGDNRQNSKDSRMIGYIKADDIQGVADYRIWPIKTFGRIDQ</sequence>
<evidence type="ECO:0000256" key="6">
    <source>
        <dbReference type="PIRSR" id="PIRSR600223-1"/>
    </source>
</evidence>
<evidence type="ECO:0000256" key="4">
    <source>
        <dbReference type="ARBA" id="ARBA00013208"/>
    </source>
</evidence>
<dbReference type="EMBL" id="JAVBVO010000005">
    <property type="protein sequence ID" value="MDZ5760102.1"/>
    <property type="molecule type" value="Genomic_DNA"/>
</dbReference>
<accession>A0AAW9JU86</accession>
<dbReference type="GO" id="GO:0009003">
    <property type="term" value="F:signal peptidase activity"/>
    <property type="evidence" value="ECO:0007669"/>
    <property type="project" value="UniProtKB-EC"/>
</dbReference>
<dbReference type="GO" id="GO:0006465">
    <property type="term" value="P:signal peptide processing"/>
    <property type="evidence" value="ECO:0007669"/>
    <property type="project" value="InterPro"/>
</dbReference>
<organism evidence="9 10">
    <name type="scientific">Carnobacterium maltaromaticum</name>
    <name type="common">Carnobacterium piscicola</name>
    <dbReference type="NCBI Taxonomy" id="2751"/>
    <lineage>
        <taxon>Bacteria</taxon>
        <taxon>Bacillati</taxon>
        <taxon>Bacillota</taxon>
        <taxon>Bacilli</taxon>
        <taxon>Lactobacillales</taxon>
        <taxon>Carnobacteriaceae</taxon>
        <taxon>Carnobacterium</taxon>
    </lineage>
</organism>
<evidence type="ECO:0000313" key="9">
    <source>
        <dbReference type="EMBL" id="MDZ5760102.1"/>
    </source>
</evidence>
<evidence type="ECO:0000256" key="5">
    <source>
        <dbReference type="ARBA" id="ARBA00022801"/>
    </source>
</evidence>
<dbReference type="InterPro" id="IPR000223">
    <property type="entry name" value="Pept_S26A_signal_pept_1"/>
</dbReference>
<comment type="caution">
    <text evidence="9">The sequence shown here is derived from an EMBL/GenBank/DDBJ whole genome shotgun (WGS) entry which is preliminary data.</text>
</comment>
<dbReference type="CDD" id="cd06530">
    <property type="entry name" value="S26_SPase_I"/>
    <property type="match status" value="1"/>
</dbReference>
<dbReference type="GO" id="GO:0005886">
    <property type="term" value="C:plasma membrane"/>
    <property type="evidence" value="ECO:0007669"/>
    <property type="project" value="UniProtKB-SubCell"/>
</dbReference>
<dbReference type="AlphaFoldDB" id="A0AAW9JU86"/>
<evidence type="ECO:0000256" key="7">
    <source>
        <dbReference type="RuleBase" id="RU362042"/>
    </source>
</evidence>
<comment type="subcellular location">
    <subcellularLocation>
        <location evidence="2">Cell membrane</location>
        <topology evidence="2">Single-pass type II membrane protein</topology>
    </subcellularLocation>
    <subcellularLocation>
        <location evidence="7">Membrane</location>
        <topology evidence="7">Single-pass type II membrane protein</topology>
    </subcellularLocation>
</comment>
<dbReference type="GO" id="GO:0004252">
    <property type="term" value="F:serine-type endopeptidase activity"/>
    <property type="evidence" value="ECO:0007669"/>
    <property type="project" value="InterPro"/>
</dbReference>
<proteinExistence type="inferred from homology"/>
<feature type="domain" description="Peptidase S26" evidence="8">
    <location>
        <begin position="21"/>
        <end position="183"/>
    </location>
</feature>
<dbReference type="PROSITE" id="PS00761">
    <property type="entry name" value="SPASE_I_3"/>
    <property type="match status" value="1"/>
</dbReference>
<dbReference type="PANTHER" id="PTHR43390:SF1">
    <property type="entry name" value="CHLOROPLAST PROCESSING PEPTIDASE"/>
    <property type="match status" value="1"/>
</dbReference>
<dbReference type="InterPro" id="IPR019533">
    <property type="entry name" value="Peptidase_S26"/>
</dbReference>
<evidence type="ECO:0000256" key="1">
    <source>
        <dbReference type="ARBA" id="ARBA00000677"/>
    </source>
</evidence>
<feature type="active site" evidence="6">
    <location>
        <position position="49"/>
    </location>
</feature>
<dbReference type="PROSITE" id="PS00760">
    <property type="entry name" value="SPASE_I_2"/>
    <property type="match status" value="1"/>
</dbReference>
<dbReference type="PRINTS" id="PR00727">
    <property type="entry name" value="LEADERPTASE"/>
</dbReference>
<comment type="catalytic activity">
    <reaction evidence="1 7">
        <text>Cleavage of hydrophobic, N-terminal signal or leader sequences from secreted and periplasmic proteins.</text>
        <dbReference type="EC" id="3.4.21.89"/>
    </reaction>
</comment>
<keyword evidence="5 7" id="KW-0378">Hydrolase</keyword>
<name>A0AAW9JU86_CARML</name>
<gene>
    <name evidence="9" type="primary">lepB</name>
    <name evidence="9" type="ORF">RAK27_15810</name>
</gene>
<dbReference type="PANTHER" id="PTHR43390">
    <property type="entry name" value="SIGNAL PEPTIDASE I"/>
    <property type="match status" value="1"/>
</dbReference>
<dbReference type="InterPro" id="IPR036286">
    <property type="entry name" value="LexA/Signal_pep-like_sf"/>
</dbReference>
<dbReference type="EC" id="3.4.21.89" evidence="4 7"/>
<dbReference type="Pfam" id="PF10502">
    <property type="entry name" value="Peptidase_S26"/>
    <property type="match status" value="1"/>
</dbReference>
<reference evidence="9" key="1">
    <citation type="submission" date="2023-08" db="EMBL/GenBank/DDBJ databases">
        <title>Genomic characterization of piscicolin 126 produced by Carnobacterium maltaromaticum CM22 strain isolated from salmon (Salmo salar).</title>
        <authorList>
            <person name="Gonzalez-Gragera E."/>
            <person name="Garcia-Lopez J.D."/>
            <person name="Teso-Perez C."/>
            <person name="Gimenez-Hernandez I."/>
            <person name="Peralta-Sanchez J.M."/>
            <person name="Valdivia E."/>
            <person name="Montalban-Lopez M."/>
            <person name="Martin-Platero A.M."/>
            <person name="Banos A."/>
            <person name="Martinez-Bueno M."/>
        </authorList>
    </citation>
    <scope>NUCLEOTIDE SEQUENCE</scope>
    <source>
        <strain evidence="9">CM22</strain>
    </source>
</reference>
<keyword evidence="7" id="KW-0645">Protease</keyword>
<dbReference type="Proteomes" id="UP001290462">
    <property type="component" value="Unassembled WGS sequence"/>
</dbReference>
<dbReference type="InterPro" id="IPR019757">
    <property type="entry name" value="Pept_S26A_signal_pept_1_Lys-AS"/>
</dbReference>
<dbReference type="NCBIfam" id="TIGR02227">
    <property type="entry name" value="sigpep_I_bact"/>
    <property type="match status" value="1"/>
</dbReference>
<evidence type="ECO:0000256" key="2">
    <source>
        <dbReference type="ARBA" id="ARBA00004401"/>
    </source>
</evidence>
<feature type="active site" evidence="6">
    <location>
        <position position="88"/>
    </location>
</feature>
<protein>
    <recommendedName>
        <fullName evidence="4 7">Signal peptidase I</fullName>
        <ecNumber evidence="4 7">3.4.21.89</ecNumber>
    </recommendedName>
</protein>
<dbReference type="SUPFAM" id="SSF51306">
    <property type="entry name" value="LexA/Signal peptidase"/>
    <property type="match status" value="1"/>
</dbReference>
<dbReference type="Gene3D" id="2.10.109.10">
    <property type="entry name" value="Umud Fragment, subunit A"/>
    <property type="match status" value="1"/>
</dbReference>
<dbReference type="InterPro" id="IPR019758">
    <property type="entry name" value="Pept_S26A_signal_pept_1_CS"/>
</dbReference>
<evidence type="ECO:0000259" key="8">
    <source>
        <dbReference type="Pfam" id="PF10502"/>
    </source>
</evidence>
<comment type="similarity">
    <text evidence="3 7">Belongs to the peptidase S26 family.</text>
</comment>